<evidence type="ECO:0000256" key="2">
    <source>
        <dbReference type="ARBA" id="ARBA00022692"/>
    </source>
</evidence>
<reference evidence="6 7" key="1">
    <citation type="submission" date="2016-10" db="EMBL/GenBank/DDBJ databases">
        <authorList>
            <person name="de Groot N.N."/>
        </authorList>
    </citation>
    <scope>NUCLEOTIDE SEQUENCE [LARGE SCALE GENOMIC DNA]</scope>
    <source>
        <strain evidence="6 7">Nm24</strain>
    </source>
</reference>
<dbReference type="AlphaFoldDB" id="A0A1I7F1M2"/>
<protein>
    <recommendedName>
        <fullName evidence="5">Probable membrane transporter protein</fullName>
    </recommendedName>
</protein>
<keyword evidence="4 5" id="KW-0472">Membrane</keyword>
<feature type="transmembrane region" description="Helical" evidence="5">
    <location>
        <begin position="244"/>
        <end position="262"/>
    </location>
</feature>
<feature type="transmembrane region" description="Helical" evidence="5">
    <location>
        <begin position="12"/>
        <end position="40"/>
    </location>
</feature>
<name>A0A1I7F1M2_9PROT</name>
<proteinExistence type="inferred from homology"/>
<comment type="subcellular location">
    <subcellularLocation>
        <location evidence="5">Cell membrane</location>
        <topology evidence="5">Multi-pass membrane protein</topology>
    </subcellularLocation>
    <subcellularLocation>
        <location evidence="1">Membrane</location>
        <topology evidence="1">Multi-pass membrane protein</topology>
    </subcellularLocation>
</comment>
<accession>A0A1I7F1M2</accession>
<feature type="transmembrane region" description="Helical" evidence="5">
    <location>
        <begin position="179"/>
        <end position="201"/>
    </location>
</feature>
<gene>
    <name evidence="6" type="ORF">SAMN05216339_101230</name>
</gene>
<dbReference type="OrthoDB" id="457670at2"/>
<dbReference type="RefSeq" id="WP_074926199.1">
    <property type="nucleotide sequence ID" value="NZ_FPBL01000001.1"/>
</dbReference>
<dbReference type="EMBL" id="FPBL01000001">
    <property type="protein sequence ID" value="SFU30066.1"/>
    <property type="molecule type" value="Genomic_DNA"/>
</dbReference>
<keyword evidence="5" id="KW-1003">Cell membrane</keyword>
<evidence type="ECO:0000256" key="5">
    <source>
        <dbReference type="RuleBase" id="RU363041"/>
    </source>
</evidence>
<dbReference type="PANTHER" id="PTHR43483">
    <property type="entry name" value="MEMBRANE TRANSPORTER PROTEIN HI_0806-RELATED"/>
    <property type="match status" value="1"/>
</dbReference>
<dbReference type="Proteomes" id="UP000183926">
    <property type="component" value="Unassembled WGS sequence"/>
</dbReference>
<feature type="transmembrane region" description="Helical" evidence="5">
    <location>
        <begin position="106"/>
        <end position="126"/>
    </location>
</feature>
<evidence type="ECO:0000313" key="6">
    <source>
        <dbReference type="EMBL" id="SFU30066.1"/>
    </source>
</evidence>
<evidence type="ECO:0000256" key="3">
    <source>
        <dbReference type="ARBA" id="ARBA00022989"/>
    </source>
</evidence>
<evidence type="ECO:0000313" key="7">
    <source>
        <dbReference type="Proteomes" id="UP000183926"/>
    </source>
</evidence>
<feature type="transmembrane region" description="Helical" evidence="5">
    <location>
        <begin position="138"/>
        <end position="167"/>
    </location>
</feature>
<evidence type="ECO:0000256" key="4">
    <source>
        <dbReference type="ARBA" id="ARBA00023136"/>
    </source>
</evidence>
<dbReference type="GO" id="GO:0005886">
    <property type="term" value="C:plasma membrane"/>
    <property type="evidence" value="ECO:0007669"/>
    <property type="project" value="UniProtKB-SubCell"/>
</dbReference>
<dbReference type="Pfam" id="PF01925">
    <property type="entry name" value="TauE"/>
    <property type="match status" value="1"/>
</dbReference>
<feature type="transmembrane region" description="Helical" evidence="5">
    <location>
        <begin position="79"/>
        <end position="99"/>
    </location>
</feature>
<keyword evidence="2 5" id="KW-0812">Transmembrane</keyword>
<dbReference type="PANTHER" id="PTHR43483:SF3">
    <property type="entry name" value="MEMBRANE TRANSPORTER PROTEIN HI_0806-RELATED"/>
    <property type="match status" value="1"/>
</dbReference>
<keyword evidence="3 5" id="KW-1133">Transmembrane helix</keyword>
<feature type="transmembrane region" description="Helical" evidence="5">
    <location>
        <begin position="213"/>
        <end position="232"/>
    </location>
</feature>
<sequence length="266" mass="27687">MEAWPVYLLTGGIVGFLAGLLGIGGGLVMVPVLASIFIALDFPDDRVLHMALGTTTAIITLTSISSLRAHHARGAVNWWVVRYISPGIIVGALTGSTVASQLSNQILSVVLVFFISFAATQMWFNLKPGSSYALPGKIGMFAAGSVIGAISGLVSIGGGMLTVPFLVTCQTRLHHAIGTAAAVGFPVALASAAGYAANGLLQKQPLPDYSLGYIYLPALIMVALASMVTAPLGARTAHILPAALLRKVFAGLLYLLGIKLLLDFWN</sequence>
<comment type="similarity">
    <text evidence="5">Belongs to the 4-toluene sulfonate uptake permease (TSUP) (TC 2.A.102) family.</text>
</comment>
<dbReference type="InterPro" id="IPR002781">
    <property type="entry name" value="TM_pro_TauE-like"/>
</dbReference>
<evidence type="ECO:0000256" key="1">
    <source>
        <dbReference type="ARBA" id="ARBA00004141"/>
    </source>
</evidence>
<organism evidence="6 7">
    <name type="scientific">Nitrosomonas eutropha</name>
    <dbReference type="NCBI Taxonomy" id="916"/>
    <lineage>
        <taxon>Bacteria</taxon>
        <taxon>Pseudomonadati</taxon>
        <taxon>Pseudomonadota</taxon>
        <taxon>Betaproteobacteria</taxon>
        <taxon>Nitrosomonadales</taxon>
        <taxon>Nitrosomonadaceae</taxon>
        <taxon>Nitrosomonas</taxon>
    </lineage>
</organism>